<dbReference type="HAMAP" id="MF_01350">
    <property type="entry name" value="NDH1_NuoH"/>
    <property type="match status" value="1"/>
</dbReference>
<comment type="function">
    <text evidence="1">Core subunit of the mitochondrial membrane respiratory chain NADH dehydrogenase (Complex I) that is believed to belong to the minimal assembly required for catalysis. Complex I functions in the transfer of electrons from NADH to the respiratory chain. The immediate electron acceptor for the enzyme is believed to be ubiquinone.</text>
</comment>
<keyword evidence="8 14" id="KW-1133">Transmembrane helix</keyword>
<dbReference type="GO" id="GO:0003954">
    <property type="term" value="F:NADH dehydrogenase activity"/>
    <property type="evidence" value="ECO:0007669"/>
    <property type="project" value="TreeGrafter"/>
</dbReference>
<gene>
    <name evidence="15" type="primary">ND1</name>
</gene>
<evidence type="ECO:0000256" key="8">
    <source>
        <dbReference type="ARBA" id="ARBA00022989"/>
    </source>
</evidence>
<evidence type="ECO:0000256" key="11">
    <source>
        <dbReference type="ARBA" id="ARBA00023136"/>
    </source>
</evidence>
<evidence type="ECO:0000256" key="14">
    <source>
        <dbReference type="SAM" id="Phobius"/>
    </source>
</evidence>
<feature type="transmembrane region" description="Helical" evidence="14">
    <location>
        <begin position="12"/>
        <end position="32"/>
    </location>
</feature>
<comment type="subcellular location">
    <subcellularLocation>
        <location evidence="2 12">Mitochondrion inner membrane</location>
        <topology evidence="2 12">Multi-pass membrane protein</topology>
    </subcellularLocation>
</comment>
<sequence length="321" mass="38217">MIKQINFYMMNTLLLMILMLIMTLLSVAFLTLMERKILSYSHYRKGPNKISMMGIMQPFSDAMKLLTKEFFIPFKSNYFMYLMSPMLMFFLIMSSWLVYPFLTNMLNWSLNSIFFLCMMSMGIYGLMISGWASNSAFSMIGAIRSIAQSISYEVTFSISFLISFLMINTLNLNMIPFYQKYMIMFSLLWPVSMVLLFSMLAEINRTPFDLSEGESELVSGFNVEYSSSGFVLIFLSEYASIMFMMFLFNILYFSLNMYSIMFYLTFFLLLFLIIWIRTSYPRIRYDYLMMYCWMYLLPLILMFMMIYMLNLKLPLEIYLFN</sequence>
<feature type="transmembrane region" description="Helical" evidence="14">
    <location>
        <begin position="288"/>
        <end position="309"/>
    </location>
</feature>
<evidence type="ECO:0000256" key="2">
    <source>
        <dbReference type="ARBA" id="ARBA00004448"/>
    </source>
</evidence>
<dbReference type="Pfam" id="PF00146">
    <property type="entry name" value="NADHdh"/>
    <property type="match status" value="1"/>
</dbReference>
<keyword evidence="10 13" id="KW-0496">Mitochondrion</keyword>
<feature type="transmembrane region" description="Helical" evidence="14">
    <location>
        <begin position="181"/>
        <end position="201"/>
    </location>
</feature>
<evidence type="ECO:0000256" key="7">
    <source>
        <dbReference type="ARBA" id="ARBA00022792"/>
    </source>
</evidence>
<dbReference type="EC" id="7.1.1.2" evidence="13"/>
<dbReference type="EMBL" id="KF385877">
    <property type="protein sequence ID" value="AHA52583.1"/>
    <property type="molecule type" value="Genomic_DNA"/>
</dbReference>
<keyword evidence="12" id="KW-0520">NAD</keyword>
<feature type="transmembrane region" description="Helical" evidence="14">
    <location>
        <begin position="78"/>
        <end position="101"/>
    </location>
</feature>
<dbReference type="GO" id="GO:0008137">
    <property type="term" value="F:NADH dehydrogenase (ubiquinone) activity"/>
    <property type="evidence" value="ECO:0007669"/>
    <property type="project" value="UniProtKB-EC"/>
</dbReference>
<keyword evidence="9 13" id="KW-0830">Ubiquinone</keyword>
<dbReference type="PANTHER" id="PTHR11432:SF3">
    <property type="entry name" value="NADH-UBIQUINONE OXIDOREDUCTASE CHAIN 1"/>
    <property type="match status" value="1"/>
</dbReference>
<comment type="catalytic activity">
    <reaction evidence="13">
        <text>a ubiquinone + NADH + 5 H(+)(in) = a ubiquinol + NAD(+) + 4 H(+)(out)</text>
        <dbReference type="Rhea" id="RHEA:29091"/>
        <dbReference type="Rhea" id="RHEA-COMP:9565"/>
        <dbReference type="Rhea" id="RHEA-COMP:9566"/>
        <dbReference type="ChEBI" id="CHEBI:15378"/>
        <dbReference type="ChEBI" id="CHEBI:16389"/>
        <dbReference type="ChEBI" id="CHEBI:17976"/>
        <dbReference type="ChEBI" id="CHEBI:57540"/>
        <dbReference type="ChEBI" id="CHEBI:57945"/>
        <dbReference type="EC" id="7.1.1.2"/>
    </reaction>
</comment>
<evidence type="ECO:0000256" key="12">
    <source>
        <dbReference type="RuleBase" id="RU000471"/>
    </source>
</evidence>
<feature type="transmembrane region" description="Helical" evidence="14">
    <location>
        <begin position="258"/>
        <end position="276"/>
    </location>
</feature>
<dbReference type="GO" id="GO:0005743">
    <property type="term" value="C:mitochondrial inner membrane"/>
    <property type="evidence" value="ECO:0007669"/>
    <property type="project" value="UniProtKB-SubCell"/>
</dbReference>
<dbReference type="PROSITE" id="PS00667">
    <property type="entry name" value="COMPLEX1_ND1_1"/>
    <property type="match status" value="1"/>
</dbReference>
<evidence type="ECO:0000256" key="9">
    <source>
        <dbReference type="ARBA" id="ARBA00023075"/>
    </source>
</evidence>
<keyword evidence="7" id="KW-0999">Mitochondrion inner membrane</keyword>
<reference evidence="15" key="1">
    <citation type="submission" date="2013-07" db="EMBL/GenBank/DDBJ databases">
        <title>The comparative mitochondrial genomes from Braconidae subfamilies and the phylogeny of the Hymenoptera.</title>
        <authorList>
            <person name="Li Q."/>
            <person name="Wei S.J."/>
            <person name="Chen X.X."/>
        </authorList>
    </citation>
    <scope>NUCLEOTIDE SEQUENCE</scope>
</reference>
<evidence type="ECO:0000256" key="10">
    <source>
        <dbReference type="ARBA" id="ARBA00023128"/>
    </source>
</evidence>
<evidence type="ECO:0000256" key="3">
    <source>
        <dbReference type="ARBA" id="ARBA00010535"/>
    </source>
</evidence>
<evidence type="ECO:0000256" key="1">
    <source>
        <dbReference type="ARBA" id="ARBA00003257"/>
    </source>
</evidence>
<keyword evidence="11 14" id="KW-0472">Membrane</keyword>
<keyword evidence="6 12" id="KW-0812">Transmembrane</keyword>
<evidence type="ECO:0000256" key="6">
    <source>
        <dbReference type="ARBA" id="ARBA00022692"/>
    </source>
</evidence>
<protein>
    <recommendedName>
        <fullName evidence="4 13">NADH-ubiquinone oxidoreductase chain 1</fullName>
        <ecNumber evidence="13">7.1.1.2</ecNumber>
    </recommendedName>
</protein>
<dbReference type="GO" id="GO:0009060">
    <property type="term" value="P:aerobic respiration"/>
    <property type="evidence" value="ECO:0007669"/>
    <property type="project" value="TreeGrafter"/>
</dbReference>
<evidence type="ECO:0000256" key="13">
    <source>
        <dbReference type="RuleBase" id="RU000473"/>
    </source>
</evidence>
<dbReference type="PANTHER" id="PTHR11432">
    <property type="entry name" value="NADH DEHYDROGENASE SUBUNIT 1"/>
    <property type="match status" value="1"/>
</dbReference>
<dbReference type="PROSITE" id="PS00668">
    <property type="entry name" value="COMPLEX1_ND1_2"/>
    <property type="match status" value="1"/>
</dbReference>
<evidence type="ECO:0000256" key="5">
    <source>
        <dbReference type="ARBA" id="ARBA00022448"/>
    </source>
</evidence>
<accession>A0A0A6ZL23</accession>
<evidence type="ECO:0000313" key="15">
    <source>
        <dbReference type="EMBL" id="AHA52583.1"/>
    </source>
</evidence>
<organism evidence="15">
    <name type="scientific">Triraphis sp. QL-2013</name>
    <dbReference type="NCBI Taxonomy" id="1421602"/>
    <lineage>
        <taxon>Eukaryota</taxon>
        <taxon>Metazoa</taxon>
        <taxon>Ecdysozoa</taxon>
        <taxon>Arthropoda</taxon>
        <taxon>Hexapoda</taxon>
        <taxon>Insecta</taxon>
        <taxon>Pterygota</taxon>
        <taxon>Neoptera</taxon>
        <taxon>Endopterygota</taxon>
        <taxon>Hymenoptera</taxon>
        <taxon>Apocrita</taxon>
        <taxon>Ichneumonoidea</taxon>
        <taxon>Braconidae</taxon>
        <taxon>Rogadinae</taxon>
        <taxon>Triraphis</taxon>
    </lineage>
</organism>
<dbReference type="AlphaFoldDB" id="A0A0A6ZL23"/>
<keyword evidence="5" id="KW-0813">Transport</keyword>
<dbReference type="InterPro" id="IPR001694">
    <property type="entry name" value="NADH_UbQ_OxRdtase_su1/FPO"/>
</dbReference>
<feature type="transmembrane region" description="Helical" evidence="14">
    <location>
        <begin position="113"/>
        <end position="133"/>
    </location>
</feature>
<geneLocation type="mitochondrion" evidence="15"/>
<dbReference type="InterPro" id="IPR018086">
    <property type="entry name" value="NADH_UbQ_OxRdtase_su1_CS"/>
</dbReference>
<proteinExistence type="inferred from homology"/>
<feature type="transmembrane region" description="Helical" evidence="14">
    <location>
        <begin position="154"/>
        <end position="175"/>
    </location>
</feature>
<name>A0A0A6ZL23_9HYME</name>
<comment type="similarity">
    <text evidence="3 12">Belongs to the complex I subunit 1 family.</text>
</comment>
<evidence type="ECO:0000256" key="4">
    <source>
        <dbReference type="ARBA" id="ARBA00021009"/>
    </source>
</evidence>
<feature type="transmembrane region" description="Helical" evidence="14">
    <location>
        <begin position="230"/>
        <end position="252"/>
    </location>
</feature>